<dbReference type="InterPro" id="IPR022486">
    <property type="entry name" value="PPK2_PA0141"/>
</dbReference>
<evidence type="ECO:0000256" key="2">
    <source>
        <dbReference type="ARBA" id="ARBA00022679"/>
    </source>
</evidence>
<comment type="subunit">
    <text evidence="4">Homotetramer.</text>
</comment>
<comment type="caution">
    <text evidence="7">The sequence shown here is derived from an EMBL/GenBank/DDBJ whole genome shotgun (WGS) entry which is preliminary data.</text>
</comment>
<dbReference type="Pfam" id="PF03976">
    <property type="entry name" value="PPK2"/>
    <property type="match status" value="1"/>
</dbReference>
<evidence type="ECO:0000256" key="4">
    <source>
        <dbReference type="RuleBase" id="RU369062"/>
    </source>
</evidence>
<dbReference type="InterPro" id="IPR022488">
    <property type="entry name" value="PPK2-related"/>
</dbReference>
<dbReference type="AlphaFoldDB" id="A0A428MFA4"/>
<dbReference type="PIRSF" id="PIRSF028756">
    <property type="entry name" value="PPK2_prd"/>
    <property type="match status" value="1"/>
</dbReference>
<gene>
    <name evidence="7" type="ORF">EDE15_1126</name>
</gene>
<evidence type="ECO:0000256" key="3">
    <source>
        <dbReference type="ARBA" id="ARBA00022777"/>
    </source>
</evidence>
<dbReference type="PANTHER" id="PTHR34383:SF1">
    <property type="entry name" value="ADP-POLYPHOSPHATE PHOSPHOTRANSFERASE"/>
    <property type="match status" value="1"/>
</dbReference>
<dbReference type="EC" id="2.7.4.-" evidence="4"/>
<comment type="similarity">
    <text evidence="1 4">Belongs to the polyphosphate kinase 2 (PPK2) family. Class I subfamily.</text>
</comment>
<evidence type="ECO:0000313" key="7">
    <source>
        <dbReference type="EMBL" id="RSL15635.1"/>
    </source>
</evidence>
<organism evidence="7 8">
    <name type="scientific">Edaphobacter aggregans</name>
    <dbReference type="NCBI Taxonomy" id="570835"/>
    <lineage>
        <taxon>Bacteria</taxon>
        <taxon>Pseudomonadati</taxon>
        <taxon>Acidobacteriota</taxon>
        <taxon>Terriglobia</taxon>
        <taxon>Terriglobales</taxon>
        <taxon>Acidobacteriaceae</taxon>
        <taxon>Edaphobacter</taxon>
    </lineage>
</organism>
<name>A0A428MFA4_9BACT</name>
<dbReference type="InterPro" id="IPR016898">
    <property type="entry name" value="Polyphosphate_phosphotransfera"/>
</dbReference>
<dbReference type="GO" id="GO:0008976">
    <property type="term" value="F:polyphosphate kinase activity"/>
    <property type="evidence" value="ECO:0007669"/>
    <property type="project" value="UniProtKB-UniRule"/>
</dbReference>
<keyword evidence="3 4" id="KW-0418">Kinase</keyword>
<comment type="function">
    <text evidence="4">Uses inorganic polyphosphate (polyP) as a donor to convert GDP to GTP or ADP to ATP.</text>
</comment>
<dbReference type="NCBIfam" id="TIGR03707">
    <property type="entry name" value="PPK2_P_aer"/>
    <property type="match status" value="1"/>
</dbReference>
<protein>
    <recommendedName>
        <fullName evidence="4">ADP/GDP-polyphosphate phosphotransferase</fullName>
        <ecNumber evidence="4">2.7.4.-</ecNumber>
    </recommendedName>
    <alternativeName>
        <fullName evidence="4">Polyphosphate kinase PPK2</fullName>
    </alternativeName>
</protein>
<keyword evidence="8" id="KW-1185">Reference proteome</keyword>
<dbReference type="SUPFAM" id="SSF52540">
    <property type="entry name" value="P-loop containing nucleoside triphosphate hydrolases"/>
    <property type="match status" value="1"/>
</dbReference>
<dbReference type="Gene3D" id="3.40.50.300">
    <property type="entry name" value="P-loop containing nucleotide triphosphate hydrolases"/>
    <property type="match status" value="1"/>
</dbReference>
<accession>A0A428MFA4</accession>
<feature type="domain" description="Polyphosphate kinase-2-related" evidence="6">
    <location>
        <begin position="25"/>
        <end position="250"/>
    </location>
</feature>
<evidence type="ECO:0000256" key="5">
    <source>
        <dbReference type="SAM" id="MobiDB-lite"/>
    </source>
</evidence>
<dbReference type="RefSeq" id="WP_125484354.1">
    <property type="nucleotide sequence ID" value="NZ_RSDW01000001.1"/>
</dbReference>
<dbReference type="PANTHER" id="PTHR34383">
    <property type="entry name" value="POLYPHOSPHATE:AMP PHOSPHOTRANSFERASE-RELATED"/>
    <property type="match status" value="1"/>
</dbReference>
<dbReference type="GO" id="GO:0006793">
    <property type="term" value="P:phosphorus metabolic process"/>
    <property type="evidence" value="ECO:0007669"/>
    <property type="project" value="InterPro"/>
</dbReference>
<dbReference type="Proteomes" id="UP000269669">
    <property type="component" value="Unassembled WGS sequence"/>
</dbReference>
<dbReference type="OrthoDB" id="9775224at2"/>
<dbReference type="InterPro" id="IPR027417">
    <property type="entry name" value="P-loop_NTPase"/>
</dbReference>
<keyword evidence="2 4" id="KW-0808">Transferase</keyword>
<proteinExistence type="inferred from homology"/>
<reference evidence="7 8" key="1">
    <citation type="submission" date="2018-12" db="EMBL/GenBank/DDBJ databases">
        <title>Sequencing of bacterial isolates from soil warming experiment in Harvard Forest, Massachusetts, USA.</title>
        <authorList>
            <person name="Deangelis K."/>
        </authorList>
    </citation>
    <scope>NUCLEOTIDE SEQUENCE [LARGE SCALE GENOMIC DNA]</scope>
    <source>
        <strain evidence="7 8">EB153</strain>
    </source>
</reference>
<evidence type="ECO:0000313" key="8">
    <source>
        <dbReference type="Proteomes" id="UP000269669"/>
    </source>
</evidence>
<sequence>MDKKRKSQPGKIQNLQAKSTDKPKLQRKEYEEQIAKLHAELVKLQLWAKHTGAKVAVIFEGRDAAGKGGVIKRITERVSPRVFRVVALPAPSERERTQIYFQRYFEHLPAGGEIVIFDRSWYNRLGVERVMGFCTDEEYERFLKVCPAWERDIIEAGVILIKYWFEVSKEEQTRRFCERINDPRKIWKLSGMDLESHRRWYDYSRARDAMFAATDTERSPWYVVNGDDKRRARLNCISHFLSLIPYEEIELEKVSLPLRQKSKGYVEPDYPYRFIPERY</sequence>
<feature type="region of interest" description="Disordered" evidence="5">
    <location>
        <begin position="1"/>
        <end position="24"/>
    </location>
</feature>
<dbReference type="EMBL" id="RSDW01000001">
    <property type="protein sequence ID" value="RSL15635.1"/>
    <property type="molecule type" value="Genomic_DNA"/>
</dbReference>
<evidence type="ECO:0000259" key="6">
    <source>
        <dbReference type="Pfam" id="PF03976"/>
    </source>
</evidence>
<evidence type="ECO:0000256" key="1">
    <source>
        <dbReference type="ARBA" id="ARBA00009924"/>
    </source>
</evidence>